<evidence type="ECO:0000256" key="6">
    <source>
        <dbReference type="ARBA" id="ARBA00023010"/>
    </source>
</evidence>
<evidence type="ECO:0000256" key="1">
    <source>
        <dbReference type="ARBA" id="ARBA00004567"/>
    </source>
</evidence>
<evidence type="ECO:0000256" key="2">
    <source>
        <dbReference type="ARBA" id="ARBA00005911"/>
    </source>
</evidence>
<keyword evidence="3" id="KW-0813">Transport</keyword>
<comment type="similarity">
    <text evidence="2">Belongs to the nucleoporin NSP1/NUP62 family.</text>
</comment>
<dbReference type="EMBL" id="BGPR01069230">
    <property type="protein sequence ID" value="GBO42950.1"/>
    <property type="molecule type" value="Genomic_DNA"/>
</dbReference>
<evidence type="ECO:0000256" key="3">
    <source>
        <dbReference type="ARBA" id="ARBA00022448"/>
    </source>
</evidence>
<dbReference type="PANTHER" id="PTHR12084">
    <property type="entry name" value="NUCLEAR PORE GLYCOPROTEIN P62-RELATED"/>
    <property type="match status" value="1"/>
</dbReference>
<dbReference type="AlphaFoldDB" id="A0A4Y2X2E7"/>
<keyword evidence="5" id="KW-0653">Protein transport</keyword>
<evidence type="ECO:0000313" key="11">
    <source>
        <dbReference type="Proteomes" id="UP000499080"/>
    </source>
</evidence>
<dbReference type="GO" id="GO:0051028">
    <property type="term" value="P:mRNA transport"/>
    <property type="evidence" value="ECO:0007669"/>
    <property type="project" value="UniProtKB-KW"/>
</dbReference>
<reference evidence="10 11" key="1">
    <citation type="journal article" date="2019" name="Sci. Rep.">
        <title>Orb-weaving spider Araneus ventricosus genome elucidates the spidroin gene catalogue.</title>
        <authorList>
            <person name="Kono N."/>
            <person name="Nakamura H."/>
            <person name="Ohtoshi R."/>
            <person name="Moran D.A.P."/>
            <person name="Shinohara A."/>
            <person name="Yoshida Y."/>
            <person name="Fujiwara M."/>
            <person name="Mori M."/>
            <person name="Tomita M."/>
            <person name="Arakawa K."/>
        </authorList>
    </citation>
    <scope>NUCLEOTIDE SEQUENCE [LARGE SCALE GENOMIC DNA]</scope>
</reference>
<feature type="non-terminal residue" evidence="10">
    <location>
        <position position="219"/>
    </location>
</feature>
<comment type="subcellular location">
    <subcellularLocation>
        <location evidence="1">Nucleus</location>
        <location evidence="1">Nuclear pore complex</location>
    </subcellularLocation>
</comment>
<feature type="domain" description="Nucleoporin NSP1-like C-terminal" evidence="9">
    <location>
        <begin position="68"/>
        <end position="175"/>
    </location>
</feature>
<dbReference type="GO" id="GO:0017056">
    <property type="term" value="F:structural constituent of nuclear pore"/>
    <property type="evidence" value="ECO:0007669"/>
    <property type="project" value="InterPro"/>
</dbReference>
<name>A0A4Y2X2E7_ARAVE</name>
<proteinExistence type="inferred from homology"/>
<evidence type="ECO:0000259" key="9">
    <source>
        <dbReference type="Pfam" id="PF05064"/>
    </source>
</evidence>
<evidence type="ECO:0000256" key="4">
    <source>
        <dbReference type="ARBA" id="ARBA00022816"/>
    </source>
</evidence>
<evidence type="ECO:0000256" key="5">
    <source>
        <dbReference type="ARBA" id="ARBA00022927"/>
    </source>
</evidence>
<evidence type="ECO:0000256" key="7">
    <source>
        <dbReference type="ARBA" id="ARBA00023132"/>
    </source>
</evidence>
<comment type="caution">
    <text evidence="10">The sequence shown here is derived from an EMBL/GenBank/DDBJ whole genome shotgun (WGS) entry which is preliminary data.</text>
</comment>
<dbReference type="OrthoDB" id="344345at2759"/>
<keyword evidence="4" id="KW-0509">mRNA transport</keyword>
<keyword evidence="7" id="KW-0906">Nuclear pore complex</keyword>
<dbReference type="Gene3D" id="1.20.5.170">
    <property type="match status" value="1"/>
</dbReference>
<organism evidence="10 11">
    <name type="scientific">Araneus ventricosus</name>
    <name type="common">Orbweaver spider</name>
    <name type="synonym">Epeira ventricosa</name>
    <dbReference type="NCBI Taxonomy" id="182803"/>
    <lineage>
        <taxon>Eukaryota</taxon>
        <taxon>Metazoa</taxon>
        <taxon>Ecdysozoa</taxon>
        <taxon>Arthropoda</taxon>
        <taxon>Chelicerata</taxon>
        <taxon>Arachnida</taxon>
        <taxon>Araneae</taxon>
        <taxon>Araneomorphae</taxon>
        <taxon>Entelegynae</taxon>
        <taxon>Araneoidea</taxon>
        <taxon>Araneidae</taxon>
        <taxon>Araneus</taxon>
    </lineage>
</organism>
<dbReference type="GO" id="GO:0044613">
    <property type="term" value="C:nuclear pore central transport channel"/>
    <property type="evidence" value="ECO:0007669"/>
    <property type="project" value="TreeGrafter"/>
</dbReference>
<dbReference type="GO" id="GO:0006405">
    <property type="term" value="P:RNA export from nucleus"/>
    <property type="evidence" value="ECO:0007669"/>
    <property type="project" value="TreeGrafter"/>
</dbReference>
<dbReference type="InterPro" id="IPR007758">
    <property type="entry name" value="Nucleoporin_NSP1_C"/>
</dbReference>
<dbReference type="GO" id="GO:0006606">
    <property type="term" value="P:protein import into nucleus"/>
    <property type="evidence" value="ECO:0007669"/>
    <property type="project" value="TreeGrafter"/>
</dbReference>
<dbReference type="InterPro" id="IPR026010">
    <property type="entry name" value="NSP1/NUP62"/>
</dbReference>
<keyword evidence="11" id="KW-1185">Reference proteome</keyword>
<dbReference type="FunFam" id="1.20.5.170:FF:000040">
    <property type="entry name" value="Nuclear pore glycoprotein p62"/>
    <property type="match status" value="1"/>
</dbReference>
<dbReference type="PANTHER" id="PTHR12084:SF0">
    <property type="entry name" value="NUCLEAR PORE GLYCOPROTEIN P62"/>
    <property type="match status" value="1"/>
</dbReference>
<feature type="non-terminal residue" evidence="10">
    <location>
        <position position="1"/>
    </location>
</feature>
<evidence type="ECO:0000256" key="8">
    <source>
        <dbReference type="ARBA" id="ARBA00023242"/>
    </source>
</evidence>
<dbReference type="Proteomes" id="UP000499080">
    <property type="component" value="Unassembled WGS sequence"/>
</dbReference>
<dbReference type="GO" id="GO:0005543">
    <property type="term" value="F:phospholipid binding"/>
    <property type="evidence" value="ECO:0007669"/>
    <property type="project" value="TreeGrafter"/>
</dbReference>
<dbReference type="Pfam" id="PF05064">
    <property type="entry name" value="Nsp1_C"/>
    <property type="match status" value="1"/>
</dbReference>
<protein>
    <submittedName>
        <fullName evidence="10">Nuclear pore glycoprotein p62</fullName>
    </submittedName>
</protein>
<keyword evidence="8" id="KW-0539">Nucleus</keyword>
<evidence type="ECO:0000313" key="10">
    <source>
        <dbReference type="EMBL" id="GBO42950.1"/>
    </source>
</evidence>
<sequence>FSFAPASTSLSSSTSTGFSFPGLKTATSTTTATTTAPSLFGAPTSLSSASSVSSAITSAVLSTTTTVTSSAASPATINFRQLEDSINKWKIELEEQEKVFLNQATQVNAWDRLLISNGEKITLLNDSVERVKLDQQRLDLELDFILAQQSELEELLNPLEKSIESTPSIHVQQHADLEREHTYHLAEGIDAQLKRMSEDIREIIEHVNTANKAQDDNDP</sequence>
<accession>A0A4Y2X2E7</accession>
<gene>
    <name evidence="10" type="primary">Nup62</name>
    <name evidence="10" type="ORF">AVEN_55731_1</name>
</gene>
<keyword evidence="6" id="KW-0811">Translocation</keyword>